<dbReference type="RefSeq" id="WP_121198988.1">
    <property type="nucleotide sequence ID" value="NZ_RBKU01000001.1"/>
</dbReference>
<proteinExistence type="predicted"/>
<organism evidence="1 2">
    <name type="scientific">Mucilaginibacter gracilis</name>
    <dbReference type="NCBI Taxonomy" id="423350"/>
    <lineage>
        <taxon>Bacteria</taxon>
        <taxon>Pseudomonadati</taxon>
        <taxon>Bacteroidota</taxon>
        <taxon>Sphingobacteriia</taxon>
        <taxon>Sphingobacteriales</taxon>
        <taxon>Sphingobacteriaceae</taxon>
        <taxon>Mucilaginibacter</taxon>
    </lineage>
</organism>
<name>A0A495J671_9SPHI</name>
<reference evidence="1 2" key="1">
    <citation type="submission" date="2018-10" db="EMBL/GenBank/DDBJ databases">
        <title>Genomic Encyclopedia of Archaeal and Bacterial Type Strains, Phase II (KMG-II): from individual species to whole genera.</title>
        <authorList>
            <person name="Goeker M."/>
        </authorList>
    </citation>
    <scope>NUCLEOTIDE SEQUENCE [LARGE SCALE GENOMIC DNA]</scope>
    <source>
        <strain evidence="1 2">DSM 18602</strain>
    </source>
</reference>
<dbReference type="OrthoDB" id="1442826at2"/>
<keyword evidence="2" id="KW-1185">Reference proteome</keyword>
<evidence type="ECO:0000313" key="2">
    <source>
        <dbReference type="Proteomes" id="UP000268007"/>
    </source>
</evidence>
<accession>A0A495J671</accession>
<comment type="caution">
    <text evidence="1">The sequence shown here is derived from an EMBL/GenBank/DDBJ whole genome shotgun (WGS) entry which is preliminary data.</text>
</comment>
<protein>
    <submittedName>
        <fullName evidence="1">Uncharacterized protein</fullName>
    </submittedName>
</protein>
<dbReference type="EMBL" id="RBKU01000001">
    <property type="protein sequence ID" value="RKR83499.1"/>
    <property type="molecule type" value="Genomic_DNA"/>
</dbReference>
<gene>
    <name evidence="1" type="ORF">BDD43_3709</name>
</gene>
<evidence type="ECO:0000313" key="1">
    <source>
        <dbReference type="EMBL" id="RKR83499.1"/>
    </source>
</evidence>
<dbReference type="Proteomes" id="UP000268007">
    <property type="component" value="Unassembled WGS sequence"/>
</dbReference>
<dbReference type="AlphaFoldDB" id="A0A495J671"/>
<sequence length="103" mass="12005">MIPTAIQQEAADYSRWVRRMSADSRILATHVSLFAGLFVCWQRSGFEDPFSVNRKTLMAYSRIASVATYHKCIRELDEFGYIRYMPSYHPTKGSLIYWPDWSG</sequence>